<reference evidence="1" key="1">
    <citation type="journal article" date="2020" name="bioRxiv">
        <title>A rank-normalized archaeal taxonomy based on genome phylogeny resolves widespread incomplete and uneven classifications.</title>
        <authorList>
            <person name="Rinke C."/>
            <person name="Chuvochina M."/>
            <person name="Mussig A.J."/>
            <person name="Chaumeil P.-A."/>
            <person name="Waite D.W."/>
            <person name="Whitman W.B."/>
            <person name="Parks D.H."/>
            <person name="Hugenholtz P."/>
        </authorList>
    </citation>
    <scope>NUCLEOTIDE SEQUENCE</scope>
    <source>
        <strain evidence="1">UBA8839</strain>
    </source>
</reference>
<comment type="caution">
    <text evidence="1">The sequence shown here is derived from an EMBL/GenBank/DDBJ whole genome shotgun (WGS) entry which is preliminary data.</text>
</comment>
<accession>A0A832WHN9</accession>
<dbReference type="EMBL" id="DUJP01000033">
    <property type="protein sequence ID" value="HII47770.1"/>
    <property type="molecule type" value="Genomic_DNA"/>
</dbReference>
<organism evidence="1 2">
    <name type="scientific">Pyrobaculum aerophilum</name>
    <dbReference type="NCBI Taxonomy" id="13773"/>
    <lineage>
        <taxon>Archaea</taxon>
        <taxon>Thermoproteota</taxon>
        <taxon>Thermoprotei</taxon>
        <taxon>Thermoproteales</taxon>
        <taxon>Thermoproteaceae</taxon>
        <taxon>Pyrobaculum</taxon>
    </lineage>
</organism>
<evidence type="ECO:0000313" key="2">
    <source>
        <dbReference type="Proteomes" id="UP000651120"/>
    </source>
</evidence>
<dbReference type="AlphaFoldDB" id="A0A832WHN9"/>
<dbReference type="Proteomes" id="UP000651120">
    <property type="component" value="Unassembled WGS sequence"/>
</dbReference>
<dbReference type="GeneID" id="59369466"/>
<proteinExistence type="predicted"/>
<evidence type="ECO:0000313" key="1">
    <source>
        <dbReference type="EMBL" id="HII47770.1"/>
    </source>
</evidence>
<name>A0A832WHN9_9CREN</name>
<dbReference type="RefSeq" id="WP_011006970.1">
    <property type="nucleotide sequence ID" value="NZ_DAIOPL010000020.1"/>
</dbReference>
<sequence>MSRELAKRLRDVADLLEAAVEDGDCKTAEEALDELREIIEELESGA</sequence>
<protein>
    <submittedName>
        <fullName evidence="1">Uncharacterized protein</fullName>
    </submittedName>
</protein>
<gene>
    <name evidence="1" type="ORF">HA333_10130</name>
</gene>